<gene>
    <name evidence="1" type="ORF">SPELUC_LOCUS8541</name>
</gene>
<comment type="caution">
    <text evidence="1">The sequence shown here is derived from an EMBL/GenBank/DDBJ whole genome shotgun (WGS) entry which is preliminary data.</text>
</comment>
<evidence type="ECO:0000313" key="1">
    <source>
        <dbReference type="EMBL" id="CAG8640337.1"/>
    </source>
</evidence>
<protein>
    <submittedName>
        <fullName evidence="1">10242_t:CDS:1</fullName>
    </submittedName>
</protein>
<dbReference type="Proteomes" id="UP000789366">
    <property type="component" value="Unassembled WGS sequence"/>
</dbReference>
<proteinExistence type="predicted"/>
<sequence>RPMKDSNTLQPQGSDKHMTLDESSQDFTKTETLSADIYTELLANNQTSDSTISDARVDLTSSSININAISELNMAEYILVISRNKRNKRKKKDQNKTVSLSKNKEFS</sequence>
<dbReference type="EMBL" id="CAJVPW010012966">
    <property type="protein sequence ID" value="CAG8640337.1"/>
    <property type="molecule type" value="Genomic_DNA"/>
</dbReference>
<organism evidence="1 2">
    <name type="scientific">Cetraspora pellucida</name>
    <dbReference type="NCBI Taxonomy" id="1433469"/>
    <lineage>
        <taxon>Eukaryota</taxon>
        <taxon>Fungi</taxon>
        <taxon>Fungi incertae sedis</taxon>
        <taxon>Mucoromycota</taxon>
        <taxon>Glomeromycotina</taxon>
        <taxon>Glomeromycetes</taxon>
        <taxon>Diversisporales</taxon>
        <taxon>Gigasporaceae</taxon>
        <taxon>Cetraspora</taxon>
    </lineage>
</organism>
<evidence type="ECO:0000313" key="2">
    <source>
        <dbReference type="Proteomes" id="UP000789366"/>
    </source>
</evidence>
<name>A0ACA9NB58_9GLOM</name>
<reference evidence="1" key="1">
    <citation type="submission" date="2021-06" db="EMBL/GenBank/DDBJ databases">
        <authorList>
            <person name="Kallberg Y."/>
            <person name="Tangrot J."/>
            <person name="Rosling A."/>
        </authorList>
    </citation>
    <scope>NUCLEOTIDE SEQUENCE</scope>
    <source>
        <strain evidence="1">28 12/20/2015</strain>
    </source>
</reference>
<keyword evidence="2" id="KW-1185">Reference proteome</keyword>
<accession>A0ACA9NB58</accession>
<feature type="non-terminal residue" evidence="1">
    <location>
        <position position="1"/>
    </location>
</feature>